<dbReference type="EMBL" id="JANPWB010000010">
    <property type="protein sequence ID" value="KAJ1143654.1"/>
    <property type="molecule type" value="Genomic_DNA"/>
</dbReference>
<organism evidence="2 3">
    <name type="scientific">Pleurodeles waltl</name>
    <name type="common">Iberian ribbed newt</name>
    <dbReference type="NCBI Taxonomy" id="8319"/>
    <lineage>
        <taxon>Eukaryota</taxon>
        <taxon>Metazoa</taxon>
        <taxon>Chordata</taxon>
        <taxon>Craniata</taxon>
        <taxon>Vertebrata</taxon>
        <taxon>Euteleostomi</taxon>
        <taxon>Amphibia</taxon>
        <taxon>Batrachia</taxon>
        <taxon>Caudata</taxon>
        <taxon>Salamandroidea</taxon>
        <taxon>Salamandridae</taxon>
        <taxon>Pleurodelinae</taxon>
        <taxon>Pleurodeles</taxon>
    </lineage>
</organism>
<dbReference type="PANTHER" id="PTHR33050:SF7">
    <property type="entry name" value="RIBONUCLEASE H"/>
    <property type="match status" value="1"/>
</dbReference>
<comment type="caution">
    <text evidence="2">The sequence shown here is derived from an EMBL/GenBank/DDBJ whole genome shotgun (WGS) entry which is preliminary data.</text>
</comment>
<keyword evidence="3" id="KW-1185">Reference proteome</keyword>
<evidence type="ECO:0000313" key="3">
    <source>
        <dbReference type="Proteomes" id="UP001066276"/>
    </source>
</evidence>
<dbReference type="SUPFAM" id="SSF56672">
    <property type="entry name" value="DNA/RNA polymerases"/>
    <property type="match status" value="1"/>
</dbReference>
<evidence type="ECO:0000313" key="2">
    <source>
        <dbReference type="EMBL" id="KAJ1143654.1"/>
    </source>
</evidence>
<proteinExistence type="predicted"/>
<dbReference type="Gene3D" id="3.30.70.270">
    <property type="match status" value="1"/>
</dbReference>
<reference evidence="2" key="1">
    <citation type="journal article" date="2022" name="bioRxiv">
        <title>Sequencing and chromosome-scale assembly of the giantPleurodeles waltlgenome.</title>
        <authorList>
            <person name="Brown T."/>
            <person name="Elewa A."/>
            <person name="Iarovenko S."/>
            <person name="Subramanian E."/>
            <person name="Araus A.J."/>
            <person name="Petzold A."/>
            <person name="Susuki M."/>
            <person name="Suzuki K.-i.T."/>
            <person name="Hayashi T."/>
            <person name="Toyoda A."/>
            <person name="Oliveira C."/>
            <person name="Osipova E."/>
            <person name="Leigh N.D."/>
            <person name="Simon A."/>
            <person name="Yun M.H."/>
        </authorList>
    </citation>
    <scope>NUCLEOTIDE SEQUENCE</scope>
    <source>
        <strain evidence="2">20211129_DDA</strain>
        <tissue evidence="2">Liver</tissue>
    </source>
</reference>
<dbReference type="AlphaFoldDB" id="A0AAV7QT17"/>
<sequence>MPPEVPTVSITLFSPQVLGGRLRLFTHKWDQLTSDAWVLQTVSGFHIEFWGTPVQEVLSRPLVFSEADTTLIDSEVQDLLRKEAVRASVRHLRGFVSNLFLVEKKDKGFWPVINLRAFNEWVIYRHFKMECIHMLRDFVLHGDWLIRLDLKDTYLTVPIFPPHRRFLQFIWRDQVFNFTSLPFGLSSAPWSFTKMLKPVVEYLRSRGIRLIIYLDDGPVSRTPSVQCKHNYSAPPIPGVCDKRPEVGPSSISVHDLPGFPHRLPGGHPQSPGLEDSQNQEGVVEGLEGQQNLTPAIGQSSGAPLFLDTGHLSGPASLQGPSTP</sequence>
<dbReference type="Proteomes" id="UP001066276">
    <property type="component" value="Chromosome 6"/>
</dbReference>
<dbReference type="InterPro" id="IPR052055">
    <property type="entry name" value="Hepadnavirus_pol/RT"/>
</dbReference>
<dbReference type="Gene3D" id="3.10.10.10">
    <property type="entry name" value="HIV Type 1 Reverse Transcriptase, subunit A, domain 1"/>
    <property type="match status" value="1"/>
</dbReference>
<evidence type="ECO:0008006" key="4">
    <source>
        <dbReference type="Google" id="ProtNLM"/>
    </source>
</evidence>
<protein>
    <recommendedName>
        <fullName evidence="4">Reverse transcriptase domain-containing protein</fullName>
    </recommendedName>
</protein>
<dbReference type="InterPro" id="IPR043502">
    <property type="entry name" value="DNA/RNA_pol_sf"/>
</dbReference>
<accession>A0AAV7QT17</accession>
<dbReference type="InterPro" id="IPR043128">
    <property type="entry name" value="Rev_trsase/Diguanyl_cyclase"/>
</dbReference>
<feature type="compositionally biased region" description="Polar residues" evidence="1">
    <location>
        <begin position="288"/>
        <end position="301"/>
    </location>
</feature>
<name>A0AAV7QT17_PLEWA</name>
<gene>
    <name evidence="2" type="ORF">NDU88_009959</name>
</gene>
<dbReference type="PANTHER" id="PTHR33050">
    <property type="entry name" value="REVERSE TRANSCRIPTASE DOMAIN-CONTAINING PROTEIN"/>
    <property type="match status" value="1"/>
</dbReference>
<evidence type="ECO:0000256" key="1">
    <source>
        <dbReference type="SAM" id="MobiDB-lite"/>
    </source>
</evidence>
<dbReference type="CDD" id="cd03714">
    <property type="entry name" value="RT_DIRS1"/>
    <property type="match status" value="1"/>
</dbReference>
<feature type="region of interest" description="Disordered" evidence="1">
    <location>
        <begin position="250"/>
        <end position="323"/>
    </location>
</feature>